<dbReference type="InterPro" id="IPR050194">
    <property type="entry name" value="Glycosyltransferase_grp1"/>
</dbReference>
<dbReference type="EMBL" id="JAXQNN010000001">
    <property type="protein sequence ID" value="MDZ5710907.1"/>
    <property type="molecule type" value="Genomic_DNA"/>
</dbReference>
<keyword evidence="4" id="KW-1185">Reference proteome</keyword>
<dbReference type="InterPro" id="IPR028098">
    <property type="entry name" value="Glyco_trans_4-like_N"/>
</dbReference>
<dbReference type="Gene3D" id="3.40.50.2000">
    <property type="entry name" value="Glycogen Phosphorylase B"/>
    <property type="match status" value="2"/>
</dbReference>
<evidence type="ECO:0000259" key="2">
    <source>
        <dbReference type="Pfam" id="PF13477"/>
    </source>
</evidence>
<evidence type="ECO:0000313" key="3">
    <source>
        <dbReference type="EMBL" id="MDZ5710907.1"/>
    </source>
</evidence>
<dbReference type="Pfam" id="PF00534">
    <property type="entry name" value="Glycos_transf_1"/>
    <property type="match status" value="1"/>
</dbReference>
<sequence>MSKKVLFVATVVKGHINAFHLPYLKKLKEEGWETHVCAKNDFDIGEDCRIPYCDRYFDIPFERSPFSSNNLSAYRQLKEIIDKNNYQLVHCHTPVGGALTRLAAREARNRGTKIIYTAHGYHFYKGASAMMWTVYYPVEKWLASYTDCQILINEDDYHISVNRHFKAERIELIPGVGVDLKRFSRPDFILKDQLRTKHGFNKDDFIMICVGELSESKNQSMLIDVMGHLKESIPNIKLLLVGRGNKAREFEEKVQNMNLQEQVQFMGYRNDVHELMALSDIAVSTSRREGLPVNVMEAMAVNLPVVVTNSRGNKDLVQHMKNGLVVELDHDKAFSEAVLKLYRSPEMRERFSIENAKMIKNYSVEEMVNKVCSIYHDYAGSGWISEEGLDESTVY</sequence>
<feature type="domain" description="Glycosyltransferase subfamily 4-like N-terminal" evidence="2">
    <location>
        <begin position="4"/>
        <end position="145"/>
    </location>
</feature>
<evidence type="ECO:0000259" key="1">
    <source>
        <dbReference type="Pfam" id="PF00534"/>
    </source>
</evidence>
<protein>
    <submittedName>
        <fullName evidence="3">Glycosyltransferase family 4 protein</fullName>
    </submittedName>
</protein>
<accession>A0ABU5KI42</accession>
<proteinExistence type="predicted"/>
<dbReference type="InterPro" id="IPR001296">
    <property type="entry name" value="Glyco_trans_1"/>
</dbReference>
<evidence type="ECO:0000313" key="4">
    <source>
        <dbReference type="Proteomes" id="UP001292084"/>
    </source>
</evidence>
<dbReference type="PANTHER" id="PTHR45947">
    <property type="entry name" value="SULFOQUINOVOSYL TRANSFERASE SQD2"/>
    <property type="match status" value="1"/>
</dbReference>
<feature type="domain" description="Glycosyl transferase family 1" evidence="1">
    <location>
        <begin position="192"/>
        <end position="356"/>
    </location>
</feature>
<dbReference type="Proteomes" id="UP001292084">
    <property type="component" value="Unassembled WGS sequence"/>
</dbReference>
<dbReference type="Pfam" id="PF13477">
    <property type="entry name" value="Glyco_trans_4_2"/>
    <property type="match status" value="1"/>
</dbReference>
<dbReference type="CDD" id="cd03808">
    <property type="entry name" value="GT4_CapM-like"/>
    <property type="match status" value="1"/>
</dbReference>
<gene>
    <name evidence="3" type="ORF">UFB30_01680</name>
</gene>
<reference evidence="3 4" key="1">
    <citation type="submission" date="2023-12" db="EMBL/GenBank/DDBJ databases">
        <title>Jeotgalibacillus haloalkaliphilus sp. nov., a novel salt-tolerant bacteria, isolated from the estuary of the Fenhe River into the Yellow River.</title>
        <authorList>
            <person name="Li Y."/>
        </authorList>
    </citation>
    <scope>NUCLEOTIDE SEQUENCE [LARGE SCALE GENOMIC DNA]</scope>
    <source>
        <strain evidence="3 4">HH7-29</strain>
    </source>
</reference>
<dbReference type="PANTHER" id="PTHR45947:SF3">
    <property type="entry name" value="SULFOQUINOVOSYL TRANSFERASE SQD2"/>
    <property type="match status" value="1"/>
</dbReference>
<dbReference type="SUPFAM" id="SSF53756">
    <property type="entry name" value="UDP-Glycosyltransferase/glycogen phosphorylase"/>
    <property type="match status" value="1"/>
</dbReference>
<organism evidence="3 4">
    <name type="scientific">Jeotgalibacillus haloalkalitolerans</name>
    <dbReference type="NCBI Taxonomy" id="3104292"/>
    <lineage>
        <taxon>Bacteria</taxon>
        <taxon>Bacillati</taxon>
        <taxon>Bacillota</taxon>
        <taxon>Bacilli</taxon>
        <taxon>Bacillales</taxon>
        <taxon>Caryophanaceae</taxon>
        <taxon>Jeotgalibacillus</taxon>
    </lineage>
</organism>
<name>A0ABU5KI42_9BACL</name>
<comment type="caution">
    <text evidence="3">The sequence shown here is derived from an EMBL/GenBank/DDBJ whole genome shotgun (WGS) entry which is preliminary data.</text>
</comment>
<dbReference type="RefSeq" id="WP_322419936.1">
    <property type="nucleotide sequence ID" value="NZ_JAXQNN010000001.1"/>
</dbReference>